<dbReference type="Pfam" id="PF12728">
    <property type="entry name" value="HTH_17"/>
    <property type="match status" value="1"/>
</dbReference>
<feature type="region of interest" description="Disordered" evidence="1">
    <location>
        <begin position="1"/>
        <end position="30"/>
    </location>
</feature>
<dbReference type="EMBL" id="BKZW01000002">
    <property type="protein sequence ID" value="GER89655.1"/>
    <property type="molecule type" value="Genomic_DNA"/>
</dbReference>
<dbReference type="NCBIfam" id="TIGR01764">
    <property type="entry name" value="excise"/>
    <property type="match status" value="1"/>
</dbReference>
<gene>
    <name evidence="3" type="ORF">KDW_38170</name>
</gene>
<evidence type="ECO:0000259" key="2">
    <source>
        <dbReference type="Pfam" id="PF12728"/>
    </source>
</evidence>
<dbReference type="RefSeq" id="WP_151757518.1">
    <property type="nucleotide sequence ID" value="NZ_BKZW01000002.1"/>
</dbReference>
<evidence type="ECO:0000313" key="4">
    <source>
        <dbReference type="Proteomes" id="UP000326912"/>
    </source>
</evidence>
<keyword evidence="4" id="KW-1185">Reference proteome</keyword>
<dbReference type="AlphaFoldDB" id="A0A5J4KP64"/>
<protein>
    <recommendedName>
        <fullName evidence="2">Helix-turn-helix domain-containing protein</fullName>
    </recommendedName>
</protein>
<sequence>MPRTKSHSVNPHKGFGAQGTNKKFIAEPLSPPPEALIDTQELLQFLKLGKTKISELINREGLPVHKFGNTYRFDRNEVWQWLQNRRQIL</sequence>
<organism evidence="3 4">
    <name type="scientific">Dictyobacter vulcani</name>
    <dbReference type="NCBI Taxonomy" id="2607529"/>
    <lineage>
        <taxon>Bacteria</taxon>
        <taxon>Bacillati</taxon>
        <taxon>Chloroflexota</taxon>
        <taxon>Ktedonobacteria</taxon>
        <taxon>Ktedonobacterales</taxon>
        <taxon>Dictyobacteraceae</taxon>
        <taxon>Dictyobacter</taxon>
    </lineage>
</organism>
<name>A0A5J4KP64_9CHLR</name>
<dbReference type="InterPro" id="IPR036388">
    <property type="entry name" value="WH-like_DNA-bd_sf"/>
</dbReference>
<feature type="domain" description="Helix-turn-helix" evidence="2">
    <location>
        <begin position="37"/>
        <end position="86"/>
    </location>
</feature>
<dbReference type="Proteomes" id="UP000326912">
    <property type="component" value="Unassembled WGS sequence"/>
</dbReference>
<dbReference type="InterPro" id="IPR041657">
    <property type="entry name" value="HTH_17"/>
</dbReference>
<dbReference type="GO" id="GO:0003677">
    <property type="term" value="F:DNA binding"/>
    <property type="evidence" value="ECO:0007669"/>
    <property type="project" value="InterPro"/>
</dbReference>
<dbReference type="Gene3D" id="1.10.10.10">
    <property type="entry name" value="Winged helix-like DNA-binding domain superfamily/Winged helix DNA-binding domain"/>
    <property type="match status" value="1"/>
</dbReference>
<comment type="caution">
    <text evidence="3">The sequence shown here is derived from an EMBL/GenBank/DDBJ whole genome shotgun (WGS) entry which is preliminary data.</text>
</comment>
<dbReference type="InterPro" id="IPR010093">
    <property type="entry name" value="SinI_DNA-bd"/>
</dbReference>
<reference evidence="3 4" key="1">
    <citation type="submission" date="2019-10" db="EMBL/GenBank/DDBJ databases">
        <title>Dictyobacter vulcani sp. nov., within the class Ktedonobacteria, isolated from soil of volcanic Mt. Zao.</title>
        <authorList>
            <person name="Zheng Y."/>
            <person name="Wang C.M."/>
            <person name="Sakai Y."/>
            <person name="Abe K."/>
            <person name="Yokota A."/>
            <person name="Yabe S."/>
        </authorList>
    </citation>
    <scope>NUCLEOTIDE SEQUENCE [LARGE SCALE GENOMIC DNA]</scope>
    <source>
        <strain evidence="3 4">W12</strain>
    </source>
</reference>
<evidence type="ECO:0000313" key="3">
    <source>
        <dbReference type="EMBL" id="GER89655.1"/>
    </source>
</evidence>
<accession>A0A5J4KP64</accession>
<evidence type="ECO:0000256" key="1">
    <source>
        <dbReference type="SAM" id="MobiDB-lite"/>
    </source>
</evidence>
<proteinExistence type="predicted"/>